<dbReference type="InterPro" id="IPR005959">
    <property type="entry name" value="Fumarylacetoacetase"/>
</dbReference>
<feature type="binding site" evidence="12">
    <location>
        <position position="251"/>
    </location>
    <ligand>
        <name>substrate</name>
    </ligand>
</feature>
<evidence type="ECO:0000256" key="6">
    <source>
        <dbReference type="ARBA" id="ARBA00022801"/>
    </source>
</evidence>
<evidence type="ECO:0000256" key="3">
    <source>
        <dbReference type="ARBA" id="ARBA00004782"/>
    </source>
</evidence>
<evidence type="ECO:0000256" key="4">
    <source>
        <dbReference type="ARBA" id="ARBA00012094"/>
    </source>
</evidence>
<dbReference type="PANTHER" id="PTHR43069">
    <property type="entry name" value="FUMARYLACETOACETASE"/>
    <property type="match status" value="1"/>
</dbReference>
<comment type="cofactor">
    <cofactor evidence="2 13">
        <name>Mg(2+)</name>
        <dbReference type="ChEBI" id="CHEBI:18420"/>
    </cofactor>
</comment>
<dbReference type="GO" id="GO:1902000">
    <property type="term" value="P:homogentisate catabolic process"/>
    <property type="evidence" value="ECO:0007669"/>
    <property type="project" value="TreeGrafter"/>
</dbReference>
<keyword evidence="8 13" id="KW-0460">Magnesium</keyword>
<feature type="binding site" evidence="13">
    <location>
        <position position="206"/>
    </location>
    <ligand>
        <name>Ca(2+)</name>
        <dbReference type="ChEBI" id="CHEBI:29108"/>
    </ligand>
</feature>
<dbReference type="SUPFAM" id="SSF63433">
    <property type="entry name" value="Fumarylacetoacetate hydrolase, FAH, N-terminal domain"/>
    <property type="match status" value="1"/>
</dbReference>
<sequence>MSTPWLPVPDGSPFGVRNLPYGVFTPRTRAARSDGVAGRPSRAGRRRIGTAVGDWVLDLAAASRATGAVFADLLDAPHLGPLMAAGRPTWTRVRRAVTTWLTDPSYRATLTPHLYPRAEVTSHLPFEVADYVDFCSNEHHAANMAAMLGPGRPALPPAWKHVPIGRHGRAGTVVVSGTPIRRPHGAYRPAPDAPPVFGPSRRLDIEAEIGFVVGFPTPPGFPVALPDLRRHVFGVCLVNDWSARDIEALEYQPLGPFLGKSFATSVSPWLVPLDALEEARVRPPRRDVAPPSYLDDRDGEPWGLDITLEIALNGHPVSRPPFATTYWTPAQQLAHLTVGGAPLRTGDLFASGAVSGPRRDQRGSLMELSWAGQEPLDLPDGTRRSFLADGDTVSVGATAPGPRGTRIGFGEVVGRVEPA</sequence>
<dbReference type="InterPro" id="IPR036462">
    <property type="entry name" value="Fumarylacetoacetase_N_sf"/>
</dbReference>
<dbReference type="Pfam" id="PF01557">
    <property type="entry name" value="FAA_hydrolase"/>
    <property type="match status" value="1"/>
</dbReference>
<comment type="cofactor">
    <cofactor evidence="1 13">
        <name>Ca(2+)</name>
        <dbReference type="ChEBI" id="CHEBI:29108"/>
    </cofactor>
</comment>
<dbReference type="InterPro" id="IPR011234">
    <property type="entry name" value="Fumarylacetoacetase-like_C"/>
</dbReference>
<evidence type="ECO:0000256" key="7">
    <source>
        <dbReference type="ARBA" id="ARBA00022837"/>
    </source>
</evidence>
<dbReference type="EMBL" id="JACBZD010000001">
    <property type="protein sequence ID" value="NYI04180.1"/>
    <property type="molecule type" value="Genomic_DNA"/>
</dbReference>
<protein>
    <recommendedName>
        <fullName evidence="4">fumarylacetoacetase</fullName>
        <ecNumber evidence="4">3.7.1.2</ecNumber>
    </recommendedName>
</protein>
<dbReference type="Gene3D" id="3.90.850.10">
    <property type="entry name" value="Fumarylacetoacetase-like, C-terminal domain"/>
    <property type="match status" value="1"/>
</dbReference>
<gene>
    <name evidence="16" type="ORF">FHU37_001123</name>
</gene>
<evidence type="ECO:0000256" key="5">
    <source>
        <dbReference type="ARBA" id="ARBA00022723"/>
    </source>
</evidence>
<evidence type="ECO:0000259" key="14">
    <source>
        <dbReference type="Pfam" id="PF01557"/>
    </source>
</evidence>
<dbReference type="Gene3D" id="2.30.30.230">
    <property type="entry name" value="Fumarylacetoacetase, N-terminal domain"/>
    <property type="match status" value="1"/>
</dbReference>
<keyword evidence="9" id="KW-0828">Tyrosine catabolism</keyword>
<evidence type="ECO:0000256" key="2">
    <source>
        <dbReference type="ARBA" id="ARBA00001946"/>
    </source>
</evidence>
<feature type="binding site" evidence="13">
    <location>
        <position position="240"/>
    </location>
    <ligand>
        <name>Ca(2+)</name>
        <dbReference type="ChEBI" id="CHEBI:29108"/>
    </ligand>
</feature>
<evidence type="ECO:0000256" key="11">
    <source>
        <dbReference type="PIRSR" id="PIRSR605959-1"/>
    </source>
</evidence>
<dbReference type="AlphaFoldDB" id="A0A852ZSD0"/>
<feature type="binding site" evidence="13">
    <location>
        <position position="260"/>
    </location>
    <ligand>
        <name>Mg(2+)</name>
        <dbReference type="ChEBI" id="CHEBI:18420"/>
    </ligand>
</feature>
<dbReference type="PANTHER" id="PTHR43069:SF2">
    <property type="entry name" value="FUMARYLACETOACETASE"/>
    <property type="match status" value="1"/>
</dbReference>
<dbReference type="GO" id="GO:0004334">
    <property type="term" value="F:fumarylacetoacetase activity"/>
    <property type="evidence" value="ECO:0007669"/>
    <property type="project" value="UniProtKB-EC"/>
</dbReference>
<dbReference type="InterPro" id="IPR036663">
    <property type="entry name" value="Fumarylacetoacetase_C_sf"/>
</dbReference>
<keyword evidence="5 13" id="KW-0479">Metal-binding</keyword>
<organism evidence="16 17">
    <name type="scientific">Allostreptomyces psammosilenae</name>
    <dbReference type="NCBI Taxonomy" id="1892865"/>
    <lineage>
        <taxon>Bacteria</taxon>
        <taxon>Bacillati</taxon>
        <taxon>Actinomycetota</taxon>
        <taxon>Actinomycetes</taxon>
        <taxon>Kitasatosporales</taxon>
        <taxon>Streptomycetaceae</taxon>
        <taxon>Allostreptomyces</taxon>
    </lineage>
</organism>
<dbReference type="Pfam" id="PF09298">
    <property type="entry name" value="FAA_hydrolase_N"/>
    <property type="match status" value="1"/>
</dbReference>
<keyword evidence="7 13" id="KW-0106">Calcium</keyword>
<keyword evidence="17" id="KW-1185">Reference proteome</keyword>
<feature type="binding site" evidence="13">
    <location>
        <position position="208"/>
    </location>
    <ligand>
        <name>Ca(2+)</name>
        <dbReference type="ChEBI" id="CHEBI:29108"/>
    </ligand>
</feature>
<proteinExistence type="predicted"/>
<evidence type="ECO:0000313" key="16">
    <source>
        <dbReference type="EMBL" id="NYI04180.1"/>
    </source>
</evidence>
<dbReference type="UniPathway" id="UPA00139">
    <property type="reaction ID" value="UER00341"/>
</dbReference>
<comment type="caution">
    <text evidence="16">The sequence shown here is derived from an EMBL/GenBank/DDBJ whole genome shotgun (WGS) entry which is preliminary data.</text>
</comment>
<comment type="pathway">
    <text evidence="3">Amino-acid degradation; L-phenylalanine degradation; acetoacetate and fumarate from L-phenylalanine: step 6/6.</text>
</comment>
<evidence type="ECO:0000256" key="8">
    <source>
        <dbReference type="ARBA" id="ARBA00022842"/>
    </source>
</evidence>
<accession>A0A852ZSD0</accession>
<feature type="binding site" evidence="13">
    <location>
        <position position="133"/>
    </location>
    <ligand>
        <name>Ca(2+)</name>
        <dbReference type="ChEBI" id="CHEBI:29108"/>
    </ligand>
</feature>
<keyword evidence="6 16" id="KW-0378">Hydrolase</keyword>
<evidence type="ECO:0000256" key="13">
    <source>
        <dbReference type="PIRSR" id="PIRSR605959-3"/>
    </source>
</evidence>
<dbReference type="GO" id="GO:0006559">
    <property type="term" value="P:L-phenylalanine catabolic process"/>
    <property type="evidence" value="ECO:0007669"/>
    <property type="project" value="UniProtKB-UniPathway"/>
</dbReference>
<dbReference type="RefSeq" id="WP_179813117.1">
    <property type="nucleotide sequence ID" value="NZ_JACBZD010000001.1"/>
</dbReference>
<dbReference type="SUPFAM" id="SSF56529">
    <property type="entry name" value="FAH"/>
    <property type="match status" value="1"/>
</dbReference>
<evidence type="ECO:0000256" key="12">
    <source>
        <dbReference type="PIRSR" id="PIRSR605959-2"/>
    </source>
</evidence>
<evidence type="ECO:0000259" key="15">
    <source>
        <dbReference type="Pfam" id="PF09298"/>
    </source>
</evidence>
<feature type="binding site" evidence="13">
    <location>
        <position position="264"/>
    </location>
    <ligand>
        <name>Mg(2+)</name>
        <dbReference type="ChEBI" id="CHEBI:18420"/>
    </ligand>
</feature>
<dbReference type="GO" id="GO:0006572">
    <property type="term" value="P:L-tyrosine catabolic process"/>
    <property type="evidence" value="ECO:0007669"/>
    <property type="project" value="UniProtKB-KW"/>
</dbReference>
<name>A0A852ZSD0_9ACTN</name>
<feature type="domain" description="Fumarylacetoacetase N-terminal" evidence="15">
    <location>
        <begin position="18"/>
        <end position="125"/>
    </location>
</feature>
<dbReference type="EC" id="3.7.1.2" evidence="4"/>
<evidence type="ECO:0000256" key="1">
    <source>
        <dbReference type="ARBA" id="ARBA00001913"/>
    </source>
</evidence>
<feature type="domain" description="Fumarylacetoacetase-like C-terminal" evidence="14">
    <location>
        <begin position="134"/>
        <end position="416"/>
    </location>
</feature>
<evidence type="ECO:0000256" key="9">
    <source>
        <dbReference type="ARBA" id="ARBA00022878"/>
    </source>
</evidence>
<dbReference type="FunFam" id="3.90.850.10:FF:000011">
    <property type="entry name" value="Fumarylacetoacetase"/>
    <property type="match status" value="1"/>
</dbReference>
<dbReference type="Proteomes" id="UP000567795">
    <property type="component" value="Unassembled WGS sequence"/>
</dbReference>
<keyword evidence="10" id="KW-0585">Phenylalanine catabolism</keyword>
<feature type="active site" description="Proton acceptor" evidence="11">
    <location>
        <position position="140"/>
    </location>
</feature>
<dbReference type="GO" id="GO:0046872">
    <property type="term" value="F:metal ion binding"/>
    <property type="evidence" value="ECO:0007669"/>
    <property type="project" value="UniProtKB-KW"/>
</dbReference>
<dbReference type="InterPro" id="IPR015377">
    <property type="entry name" value="Fumarylacetoacetase_N"/>
</dbReference>
<feature type="binding site" evidence="13">
    <location>
        <position position="240"/>
    </location>
    <ligand>
        <name>Mg(2+)</name>
        <dbReference type="ChEBI" id="CHEBI:18420"/>
    </ligand>
</feature>
<evidence type="ECO:0000313" key="17">
    <source>
        <dbReference type="Proteomes" id="UP000567795"/>
    </source>
</evidence>
<reference evidence="16 17" key="1">
    <citation type="submission" date="2020-07" db="EMBL/GenBank/DDBJ databases">
        <title>Sequencing the genomes of 1000 actinobacteria strains.</title>
        <authorList>
            <person name="Klenk H.-P."/>
        </authorList>
    </citation>
    <scope>NUCLEOTIDE SEQUENCE [LARGE SCALE GENOMIC DNA]</scope>
    <source>
        <strain evidence="16 17">DSM 42178</strain>
    </source>
</reference>
<evidence type="ECO:0000256" key="10">
    <source>
        <dbReference type="ARBA" id="ARBA00023232"/>
    </source>
</evidence>